<proteinExistence type="inferred from homology"/>
<evidence type="ECO:0000313" key="5">
    <source>
        <dbReference type="Proteomes" id="UP001236652"/>
    </source>
</evidence>
<feature type="region of interest" description="Disordered" evidence="3">
    <location>
        <begin position="1"/>
        <end position="28"/>
    </location>
</feature>
<dbReference type="InterPro" id="IPR002347">
    <property type="entry name" value="SDR_fam"/>
</dbReference>
<evidence type="ECO:0000256" key="3">
    <source>
        <dbReference type="SAM" id="MobiDB-lite"/>
    </source>
</evidence>
<dbReference type="SUPFAM" id="SSF51735">
    <property type="entry name" value="NAD(P)-binding Rossmann-fold domains"/>
    <property type="match status" value="1"/>
</dbReference>
<organism evidence="4 5">
    <name type="scientific">Pontibacillus chungwhensis</name>
    <dbReference type="NCBI Taxonomy" id="265426"/>
    <lineage>
        <taxon>Bacteria</taxon>
        <taxon>Bacillati</taxon>
        <taxon>Bacillota</taxon>
        <taxon>Bacilli</taxon>
        <taxon>Bacillales</taxon>
        <taxon>Bacillaceae</taxon>
        <taxon>Pontibacillus</taxon>
    </lineage>
</organism>
<dbReference type="NCBIfam" id="NF005214">
    <property type="entry name" value="PRK06701.1"/>
    <property type="match status" value="1"/>
</dbReference>
<gene>
    <name evidence="4" type="ORF">QNI29_04830</name>
</gene>
<evidence type="ECO:0000313" key="4">
    <source>
        <dbReference type="EMBL" id="WIF98983.1"/>
    </source>
</evidence>
<dbReference type="InterPro" id="IPR036291">
    <property type="entry name" value="NAD(P)-bd_dom_sf"/>
</dbReference>
<dbReference type="PROSITE" id="PS00061">
    <property type="entry name" value="ADH_SHORT"/>
    <property type="match status" value="1"/>
</dbReference>
<accession>A0ABY8V0M6</accession>
<dbReference type="Pfam" id="PF13561">
    <property type="entry name" value="adh_short_C2"/>
    <property type="match status" value="1"/>
</dbReference>
<dbReference type="PANTHER" id="PTHR48107">
    <property type="entry name" value="NADPH-DEPENDENT ALDEHYDE REDUCTASE-LIKE PROTEIN, CHLOROPLASTIC-RELATED"/>
    <property type="match status" value="1"/>
</dbReference>
<dbReference type="Gene3D" id="3.40.50.720">
    <property type="entry name" value="NAD(P)-binding Rossmann-like Domain"/>
    <property type="match status" value="1"/>
</dbReference>
<dbReference type="PRINTS" id="PR00081">
    <property type="entry name" value="GDHRDH"/>
</dbReference>
<name>A0ABY8V0M6_9BACI</name>
<keyword evidence="2" id="KW-0560">Oxidoreductase</keyword>
<dbReference type="PANTHER" id="PTHR48107:SF16">
    <property type="entry name" value="NADPH-DEPENDENT ALDEHYDE REDUCTASE 1, CHLOROPLASTIC"/>
    <property type="match status" value="1"/>
</dbReference>
<dbReference type="Proteomes" id="UP001236652">
    <property type="component" value="Chromosome"/>
</dbReference>
<dbReference type="InterPro" id="IPR020904">
    <property type="entry name" value="Sc_DH/Rdtase_CS"/>
</dbReference>
<dbReference type="PRINTS" id="PR00080">
    <property type="entry name" value="SDRFAMILY"/>
</dbReference>
<sequence>MSGQQQNQQSQNQPPQHQNQQPGYEYEMNPLPEFIDPSYKPSGKLNGKVAVITGGDSGIGRAVAVHYAKEGADVAIIFLNEKQDADDTKAIVEREGKRCLLIGGDLGNESFCQTAVNEIMQTFNGIDILVNNAAEQHPQQNFEDITSEQLEKTFRTNVFGYFHMTRAALPHMKPGSTIINTSSITAYQGSKDLVDYSATKGAITAFTRSLSEQLVSKGIRVNGVAPGPIWTPLIPASFDAQKVSQFGSNTPMKRAGQPKEVAPAYVYLASQDAAYVSGQMIHVNGGTIVNG</sequence>
<feature type="compositionally biased region" description="Low complexity" evidence="3">
    <location>
        <begin position="1"/>
        <end position="22"/>
    </location>
</feature>
<reference evidence="4 5" key="1">
    <citation type="submission" date="2023-05" db="EMBL/GenBank/DDBJ databases">
        <title>Comparative genomics reveals the evidence of polycyclic aromatic hydrocarbons degradation in moderately halophilic genus Pontibacillus.</title>
        <authorList>
            <person name="Yang H."/>
            <person name="Qian Z."/>
        </authorList>
    </citation>
    <scope>NUCLEOTIDE SEQUENCE [LARGE SCALE GENOMIC DNA]</scope>
    <source>
        <strain evidence="5">HN14</strain>
    </source>
</reference>
<protein>
    <submittedName>
        <fullName evidence="4">SDR family oxidoreductase</fullName>
    </submittedName>
</protein>
<evidence type="ECO:0000256" key="1">
    <source>
        <dbReference type="ARBA" id="ARBA00006484"/>
    </source>
</evidence>
<dbReference type="EMBL" id="CP126446">
    <property type="protein sequence ID" value="WIF98983.1"/>
    <property type="molecule type" value="Genomic_DNA"/>
</dbReference>
<keyword evidence="5" id="KW-1185">Reference proteome</keyword>
<comment type="similarity">
    <text evidence="1">Belongs to the short-chain dehydrogenases/reductases (SDR) family.</text>
</comment>
<evidence type="ECO:0000256" key="2">
    <source>
        <dbReference type="ARBA" id="ARBA00023002"/>
    </source>
</evidence>
<dbReference type="RefSeq" id="WP_231418744.1">
    <property type="nucleotide sequence ID" value="NZ_CP126446.1"/>
</dbReference>
<dbReference type="CDD" id="cd05355">
    <property type="entry name" value="SDR_c1"/>
    <property type="match status" value="1"/>
</dbReference>